<evidence type="ECO:0000313" key="6">
    <source>
        <dbReference type="Proteomes" id="UP001054945"/>
    </source>
</evidence>
<feature type="region of interest" description="Disordered" evidence="3">
    <location>
        <begin position="42"/>
        <end position="62"/>
    </location>
</feature>
<feature type="domain" description="Homeobox" evidence="4">
    <location>
        <begin position="1"/>
        <end position="19"/>
    </location>
</feature>
<feature type="DNA-binding region" description="Homeobox" evidence="2">
    <location>
        <begin position="3"/>
        <end position="20"/>
    </location>
</feature>
<keyword evidence="2" id="KW-0238">DNA-binding</keyword>
<dbReference type="PANTHER" id="PTHR46770:SF1">
    <property type="entry name" value="HOMEOBOX PROTEIN ORTHOPEDIA"/>
    <property type="match status" value="1"/>
</dbReference>
<dbReference type="InterPro" id="IPR051895">
    <property type="entry name" value="OTP_Homeobox"/>
</dbReference>
<evidence type="ECO:0000256" key="2">
    <source>
        <dbReference type="PROSITE-ProRule" id="PRU00108"/>
    </source>
</evidence>
<protein>
    <recommendedName>
        <fullName evidence="4">Homeobox domain-containing protein</fullName>
    </recommendedName>
</protein>
<dbReference type="EMBL" id="BPLR01016743">
    <property type="protein sequence ID" value="GIY86125.1"/>
    <property type="molecule type" value="Genomic_DNA"/>
</dbReference>
<keyword evidence="6" id="KW-1185">Reference proteome</keyword>
<evidence type="ECO:0000256" key="3">
    <source>
        <dbReference type="SAM" id="MobiDB-lite"/>
    </source>
</evidence>
<keyword evidence="2" id="KW-0539">Nucleus</keyword>
<accession>A0AAV4WT75</accession>
<proteinExistence type="predicted"/>
<feature type="region of interest" description="Disordered" evidence="3">
    <location>
        <begin position="80"/>
        <end position="101"/>
    </location>
</feature>
<comment type="caution">
    <text evidence="5">The sequence shown here is derived from an EMBL/GenBank/DDBJ whole genome shotgun (WGS) entry which is preliminary data.</text>
</comment>
<dbReference type="GO" id="GO:0030182">
    <property type="term" value="P:neuron differentiation"/>
    <property type="evidence" value="ECO:0007669"/>
    <property type="project" value="TreeGrafter"/>
</dbReference>
<dbReference type="Proteomes" id="UP001054945">
    <property type="component" value="Unassembled WGS sequence"/>
</dbReference>
<evidence type="ECO:0000256" key="1">
    <source>
        <dbReference type="ARBA" id="ARBA00004123"/>
    </source>
</evidence>
<reference evidence="5 6" key="1">
    <citation type="submission" date="2021-06" db="EMBL/GenBank/DDBJ databases">
        <title>Caerostris extrusa draft genome.</title>
        <authorList>
            <person name="Kono N."/>
            <person name="Arakawa K."/>
        </authorList>
    </citation>
    <scope>NUCLEOTIDE SEQUENCE [LARGE SCALE GENOMIC DNA]</scope>
</reference>
<organism evidence="5 6">
    <name type="scientific">Caerostris extrusa</name>
    <name type="common">Bark spider</name>
    <name type="synonym">Caerostris bankana</name>
    <dbReference type="NCBI Taxonomy" id="172846"/>
    <lineage>
        <taxon>Eukaryota</taxon>
        <taxon>Metazoa</taxon>
        <taxon>Ecdysozoa</taxon>
        <taxon>Arthropoda</taxon>
        <taxon>Chelicerata</taxon>
        <taxon>Arachnida</taxon>
        <taxon>Araneae</taxon>
        <taxon>Araneomorphae</taxon>
        <taxon>Entelegynae</taxon>
        <taxon>Araneoidea</taxon>
        <taxon>Araneidae</taxon>
        <taxon>Caerostris</taxon>
    </lineage>
</organism>
<dbReference type="PROSITE" id="PS50071">
    <property type="entry name" value="HOMEOBOX_2"/>
    <property type="match status" value="1"/>
</dbReference>
<dbReference type="GO" id="GO:0003677">
    <property type="term" value="F:DNA binding"/>
    <property type="evidence" value="ECO:0007669"/>
    <property type="project" value="UniProtKB-UniRule"/>
</dbReference>
<dbReference type="GO" id="GO:0005634">
    <property type="term" value="C:nucleus"/>
    <property type="evidence" value="ECO:0007669"/>
    <property type="project" value="UniProtKB-SubCell"/>
</dbReference>
<feature type="compositionally biased region" description="Low complexity" evidence="3">
    <location>
        <begin position="50"/>
        <end position="62"/>
    </location>
</feature>
<evidence type="ECO:0000259" key="4">
    <source>
        <dbReference type="PROSITE" id="PS50071"/>
    </source>
</evidence>
<sequence length="273" mass="30696">MYDVLRVWFQNRRAKWKKRKKTTNVFRNPGALLPSHSLPPSGPWARASVPSGPRPTRGGPCPRWGRRDFPGTLPLQAASARTVPVTAQRSGGGGSHGRHESDSDAKYVLSMINEKAYSFQIKRGHVFKLYVCVYICLCHEAAYDVWCVYRCRLQITYPTTTISAAGTAPQRVCGPIDGRTAVSKRPTRRGTYAIEGTLPVSAAPATLSSIFLSFIAFHVKRFSLLQFLDIGSREFPLGFTYRRAFIVNEKNILTRDQKGLLKFIRILRHQNKV</sequence>
<name>A0AAV4WT75_CAEEX</name>
<dbReference type="SUPFAM" id="SSF46689">
    <property type="entry name" value="Homeodomain-like"/>
    <property type="match status" value="1"/>
</dbReference>
<dbReference type="Gene3D" id="1.10.10.60">
    <property type="entry name" value="Homeodomain-like"/>
    <property type="match status" value="1"/>
</dbReference>
<keyword evidence="2" id="KW-0371">Homeobox</keyword>
<gene>
    <name evidence="5" type="ORF">CEXT_458091</name>
</gene>
<dbReference type="AlphaFoldDB" id="A0AAV4WT75"/>
<dbReference type="PANTHER" id="PTHR46770">
    <property type="entry name" value="HOMEOBOX PROTEIN ORTHOPEDIA"/>
    <property type="match status" value="1"/>
</dbReference>
<dbReference type="InterPro" id="IPR009057">
    <property type="entry name" value="Homeodomain-like_sf"/>
</dbReference>
<comment type="subcellular location">
    <subcellularLocation>
        <location evidence="1 2">Nucleus</location>
    </subcellularLocation>
</comment>
<evidence type="ECO:0000313" key="5">
    <source>
        <dbReference type="EMBL" id="GIY86125.1"/>
    </source>
</evidence>
<dbReference type="InterPro" id="IPR001356">
    <property type="entry name" value="HD"/>
</dbReference>